<dbReference type="AlphaFoldDB" id="A0A9X3QWX1"/>
<dbReference type="GeneID" id="79864985"/>
<gene>
    <name evidence="1" type="ORF">O9X94_25745</name>
</gene>
<evidence type="ECO:0000313" key="1">
    <source>
        <dbReference type="EMBL" id="MCZ7912729.1"/>
    </source>
</evidence>
<accession>A0A9X3QWX1</accession>
<dbReference type="EMBL" id="JAPZLT010000022">
    <property type="protein sequence ID" value="MCZ7912729.1"/>
    <property type="molecule type" value="Genomic_DNA"/>
</dbReference>
<protein>
    <submittedName>
        <fullName evidence="1">Uncharacterized protein</fullName>
    </submittedName>
</protein>
<reference evidence="1" key="1">
    <citation type="submission" date="2022-12" db="EMBL/GenBank/DDBJ databases">
        <title>Draft genome sequences of 22 rhizogenic Agrobacterium biovar 1 strains, the causative agent of hairy root disease.</title>
        <authorList>
            <person name="Kim N."/>
            <person name="Vargas P."/>
            <person name="Rediers H."/>
        </authorList>
    </citation>
    <scope>NUCLEOTIDE SEQUENCE</scope>
    <source>
        <strain evidence="1">ST07.17.026</strain>
    </source>
</reference>
<comment type="caution">
    <text evidence="1">The sequence shown here is derived from an EMBL/GenBank/DDBJ whole genome shotgun (WGS) entry which is preliminary data.</text>
</comment>
<proteinExistence type="predicted"/>
<evidence type="ECO:0000313" key="2">
    <source>
        <dbReference type="Proteomes" id="UP001151309"/>
    </source>
</evidence>
<name>A0A9X3QWX1_9HYPH</name>
<keyword evidence="2" id="KW-1185">Reference proteome</keyword>
<dbReference type="Proteomes" id="UP001151309">
    <property type="component" value="Unassembled WGS sequence"/>
</dbReference>
<sequence length="57" mass="6369">MHDTKEIFAYQVVPGTDEILAFTETLGLAWQEASRHFEGLKAMDENVEAGLRSTKSV</sequence>
<organism evidence="1 2">
    <name type="scientific">Agrobacterium leguminum</name>
    <dbReference type="NCBI Taxonomy" id="2792015"/>
    <lineage>
        <taxon>Bacteria</taxon>
        <taxon>Pseudomonadati</taxon>
        <taxon>Pseudomonadota</taxon>
        <taxon>Alphaproteobacteria</taxon>
        <taxon>Hyphomicrobiales</taxon>
        <taxon>Rhizobiaceae</taxon>
        <taxon>Rhizobium/Agrobacterium group</taxon>
        <taxon>Agrobacterium</taxon>
    </lineage>
</organism>
<dbReference type="RefSeq" id="WP_236771566.1">
    <property type="nucleotide sequence ID" value="NZ_JAPZLT010000022.1"/>
</dbReference>